<dbReference type="HAMAP" id="MF_01366">
    <property type="entry name" value="Ribosomal_uL13"/>
    <property type="match status" value="1"/>
</dbReference>
<keyword evidence="2 4" id="KW-0689">Ribosomal protein</keyword>
<dbReference type="PROSITE" id="PS00783">
    <property type="entry name" value="RIBOSOMAL_L13"/>
    <property type="match status" value="1"/>
</dbReference>
<evidence type="ECO:0000256" key="5">
    <source>
        <dbReference type="RuleBase" id="RU003877"/>
    </source>
</evidence>
<gene>
    <name evidence="4 6" type="primary">rplM</name>
    <name evidence="7" type="ORF">A3B49_03625</name>
</gene>
<proteinExistence type="inferred from homology"/>
<keyword evidence="3 4" id="KW-0687">Ribonucleoprotein</keyword>
<dbReference type="InterPro" id="IPR005822">
    <property type="entry name" value="Ribosomal_uL13"/>
</dbReference>
<evidence type="ECO:0000256" key="2">
    <source>
        <dbReference type="ARBA" id="ARBA00022980"/>
    </source>
</evidence>
<accession>A0A1F5MJ15</accession>
<evidence type="ECO:0000256" key="1">
    <source>
        <dbReference type="ARBA" id="ARBA00006227"/>
    </source>
</evidence>
<comment type="function">
    <text evidence="4 6">This protein is one of the early assembly proteins of the 50S ribosomal subunit, although it is not seen to bind rRNA by itself. It is important during the early stages of 50S assembly.</text>
</comment>
<dbReference type="GO" id="GO:0003729">
    <property type="term" value="F:mRNA binding"/>
    <property type="evidence" value="ECO:0007669"/>
    <property type="project" value="TreeGrafter"/>
</dbReference>
<dbReference type="InterPro" id="IPR036899">
    <property type="entry name" value="Ribosomal_uL13_sf"/>
</dbReference>
<dbReference type="AlphaFoldDB" id="A0A1F5MJ15"/>
<name>A0A1F5MJ15_9BACT</name>
<comment type="subunit">
    <text evidence="4">Part of the 50S ribosomal subunit.</text>
</comment>
<evidence type="ECO:0000256" key="6">
    <source>
        <dbReference type="RuleBase" id="RU003878"/>
    </source>
</evidence>
<dbReference type="GO" id="GO:0022625">
    <property type="term" value="C:cytosolic large ribosomal subunit"/>
    <property type="evidence" value="ECO:0007669"/>
    <property type="project" value="TreeGrafter"/>
</dbReference>
<evidence type="ECO:0000313" key="7">
    <source>
        <dbReference type="EMBL" id="OGE65345.1"/>
    </source>
</evidence>
<dbReference type="PANTHER" id="PTHR11545">
    <property type="entry name" value="RIBOSOMAL PROTEIN L13"/>
    <property type="match status" value="1"/>
</dbReference>
<evidence type="ECO:0000256" key="3">
    <source>
        <dbReference type="ARBA" id="ARBA00023274"/>
    </source>
</evidence>
<dbReference type="InterPro" id="IPR023563">
    <property type="entry name" value="Ribosomal_uL13_CS"/>
</dbReference>
<dbReference type="InterPro" id="IPR005823">
    <property type="entry name" value="Ribosomal_uL13_bac-type"/>
</dbReference>
<dbReference type="Pfam" id="PF00572">
    <property type="entry name" value="Ribosomal_L13"/>
    <property type="match status" value="1"/>
</dbReference>
<dbReference type="EMBL" id="MFDO01000019">
    <property type="protein sequence ID" value="OGE65345.1"/>
    <property type="molecule type" value="Genomic_DNA"/>
</dbReference>
<evidence type="ECO:0000313" key="8">
    <source>
        <dbReference type="Proteomes" id="UP000178017"/>
    </source>
</evidence>
<protein>
    <recommendedName>
        <fullName evidence="4">Large ribosomal subunit protein uL13</fullName>
    </recommendedName>
</protein>
<dbReference type="PIRSF" id="PIRSF002181">
    <property type="entry name" value="Ribosomal_L13"/>
    <property type="match status" value="1"/>
</dbReference>
<dbReference type="SUPFAM" id="SSF52161">
    <property type="entry name" value="Ribosomal protein L13"/>
    <property type="match status" value="1"/>
</dbReference>
<comment type="similarity">
    <text evidence="1 4 5">Belongs to the universal ribosomal protein uL13 family.</text>
</comment>
<dbReference type="NCBIfam" id="TIGR01066">
    <property type="entry name" value="rplM_bact"/>
    <property type="match status" value="1"/>
</dbReference>
<sequence length="142" mass="16021">MNTNVLSHKDIRRAWHKIDAKGKVLGRLATEVATLLMGKHKAQYVPYLDTGDFVVVVNAKEVKVTGKKESQKTYFRHSGYPSGVRVQTLAEVRNSKPEEIIKHAIKGMVPKSKLGKVMMKKLHIFAGNEHNFKQQLKEVQSA</sequence>
<dbReference type="GO" id="GO:0003735">
    <property type="term" value="F:structural constituent of ribosome"/>
    <property type="evidence" value="ECO:0007669"/>
    <property type="project" value="InterPro"/>
</dbReference>
<organism evidence="7 8">
    <name type="scientific">Candidatus Daviesbacteria bacterium RIFCSPLOWO2_01_FULL_40_24</name>
    <dbReference type="NCBI Taxonomy" id="1797787"/>
    <lineage>
        <taxon>Bacteria</taxon>
        <taxon>Candidatus Daviesiibacteriota</taxon>
    </lineage>
</organism>
<dbReference type="PANTHER" id="PTHR11545:SF2">
    <property type="entry name" value="LARGE RIBOSOMAL SUBUNIT PROTEIN UL13M"/>
    <property type="match status" value="1"/>
</dbReference>
<dbReference type="GO" id="GO:0006412">
    <property type="term" value="P:translation"/>
    <property type="evidence" value="ECO:0007669"/>
    <property type="project" value="UniProtKB-UniRule"/>
</dbReference>
<dbReference type="GO" id="GO:0017148">
    <property type="term" value="P:negative regulation of translation"/>
    <property type="evidence" value="ECO:0007669"/>
    <property type="project" value="TreeGrafter"/>
</dbReference>
<comment type="caution">
    <text evidence="7">The sequence shown here is derived from an EMBL/GenBank/DDBJ whole genome shotgun (WGS) entry which is preliminary data.</text>
</comment>
<dbReference type="Proteomes" id="UP000178017">
    <property type="component" value="Unassembled WGS sequence"/>
</dbReference>
<reference evidence="7 8" key="1">
    <citation type="journal article" date="2016" name="Nat. Commun.">
        <title>Thousands of microbial genomes shed light on interconnected biogeochemical processes in an aquifer system.</title>
        <authorList>
            <person name="Anantharaman K."/>
            <person name="Brown C.T."/>
            <person name="Hug L.A."/>
            <person name="Sharon I."/>
            <person name="Castelle C.J."/>
            <person name="Probst A.J."/>
            <person name="Thomas B.C."/>
            <person name="Singh A."/>
            <person name="Wilkins M.J."/>
            <person name="Karaoz U."/>
            <person name="Brodie E.L."/>
            <person name="Williams K.H."/>
            <person name="Hubbard S.S."/>
            <person name="Banfield J.F."/>
        </authorList>
    </citation>
    <scope>NUCLEOTIDE SEQUENCE [LARGE SCALE GENOMIC DNA]</scope>
</reference>
<dbReference type="CDD" id="cd00392">
    <property type="entry name" value="Ribosomal_L13"/>
    <property type="match status" value="1"/>
</dbReference>
<dbReference type="Gene3D" id="3.90.1180.10">
    <property type="entry name" value="Ribosomal protein L13"/>
    <property type="match status" value="1"/>
</dbReference>
<evidence type="ECO:0000256" key="4">
    <source>
        <dbReference type="HAMAP-Rule" id="MF_01366"/>
    </source>
</evidence>